<dbReference type="GO" id="GO:0005198">
    <property type="term" value="F:structural molecule activity"/>
    <property type="evidence" value="ECO:0007669"/>
    <property type="project" value="InterPro"/>
</dbReference>
<reference evidence="2" key="1">
    <citation type="submission" date="2016-07" db="EMBL/GenBank/DDBJ databases">
        <title>Phaeobacter portensis sp. nov., a tropodithietic acid producing bacterium isolated from a German harbor.</title>
        <authorList>
            <person name="Freese H.M."/>
            <person name="Bunk B."/>
            <person name="Breider S."/>
            <person name="Brinkhoff T."/>
        </authorList>
    </citation>
    <scope>NUCLEOTIDE SEQUENCE [LARGE SCALE GENOMIC DNA]</scope>
    <source>
        <strain evidence="2">P97</strain>
    </source>
</reference>
<dbReference type="KEGG" id="php:PhaeoP97_03099"/>
<dbReference type="OrthoDB" id="9770450at2"/>
<dbReference type="AlphaFoldDB" id="A0A1L3I8U4"/>
<sequence length="457" mass="49012">MSILARLFNRTDAKPRVRQLDAATGGRRGGGLGSFGPINPEIGAGAAVTRSRARYLAHNNPFLNNGVSNWAAALVGTGIRPTARSDDAGTRALAGGQFETWADDADHAGRTDFWGIQRDIARHLVIDGEALVIMHDTDAGLRLQVVPPEQLDESKSGVLSDGREIVSGVEFDVQGRRVAYWILPQKPSSIYAEYAPPVRVDAADVLHVMQPLAVGQVRGLSWLAPAVLSASELDQLTDALLVSAKVAAMHAGFVKDQTSMGGAGSAFPEADGLSDISLEPGVVRVLPGGTDISFNNPEQLKDAPAFVRMNLQALAAALGLPEHLLSGDLTNANFSSLRAGLIPFRARVEQSQYGTLTPQFLRPIWRRWLALEVLSGRVELSPEIGAEWIMPRPLQGLDPIKEYGAIKEALALGLMSRTQAINEFGWNADDMDRAIAADRAREADFGLNFSAGESSNE</sequence>
<name>A0A1L3I8U4_9RHOB</name>
<proteinExistence type="predicted"/>
<dbReference type="RefSeq" id="WP_072505806.1">
    <property type="nucleotide sequence ID" value="NZ_CP016364.1"/>
</dbReference>
<protein>
    <submittedName>
        <fullName evidence="1">Phage portal protein, lambda family</fullName>
    </submittedName>
</protein>
<evidence type="ECO:0000313" key="1">
    <source>
        <dbReference type="EMBL" id="APG48472.1"/>
    </source>
</evidence>
<dbReference type="EMBL" id="CP016364">
    <property type="protein sequence ID" value="APG48472.1"/>
    <property type="molecule type" value="Genomic_DNA"/>
</dbReference>
<organism evidence="1 2">
    <name type="scientific">Phaeobacter porticola</name>
    <dbReference type="NCBI Taxonomy" id="1844006"/>
    <lineage>
        <taxon>Bacteria</taxon>
        <taxon>Pseudomonadati</taxon>
        <taxon>Pseudomonadota</taxon>
        <taxon>Alphaproteobacteria</taxon>
        <taxon>Rhodobacterales</taxon>
        <taxon>Roseobacteraceae</taxon>
        <taxon>Phaeobacter</taxon>
    </lineage>
</organism>
<dbReference type="STRING" id="1844006.PhaeoP97_03099"/>
<dbReference type="GO" id="GO:0019068">
    <property type="term" value="P:virion assembly"/>
    <property type="evidence" value="ECO:0007669"/>
    <property type="project" value="InterPro"/>
</dbReference>
<evidence type="ECO:0000313" key="2">
    <source>
        <dbReference type="Proteomes" id="UP000183859"/>
    </source>
</evidence>
<gene>
    <name evidence="1" type="ORF">PhaeoP97_03099</name>
</gene>
<keyword evidence="2" id="KW-1185">Reference proteome</keyword>
<dbReference type="Proteomes" id="UP000183859">
    <property type="component" value="Chromosome"/>
</dbReference>
<dbReference type="InterPro" id="IPR006429">
    <property type="entry name" value="Phage_lambda_portal"/>
</dbReference>
<accession>A0A1L3I8U4</accession>
<dbReference type="Pfam" id="PF05136">
    <property type="entry name" value="Phage_portal_2"/>
    <property type="match status" value="1"/>
</dbReference>
<dbReference type="NCBIfam" id="TIGR01539">
    <property type="entry name" value="portal_lambda"/>
    <property type="match status" value="1"/>
</dbReference>